<feature type="transmembrane region" description="Helical" evidence="1">
    <location>
        <begin position="178"/>
        <end position="199"/>
    </location>
</feature>
<dbReference type="OrthoDB" id="205546at2759"/>
<sequence length="249" mass="27513">MQGLLAFSFRGSPCFIHKCHNSCSYKKRFVCTPVCSLGDQTRSTLGNNWPSVALSLFSSGFFLGPLIDGLHSRVDLVVYQNGSINIGPLHSNIWVPPLLGLFYCTVGLLQLFLDERASSKVPEGSLEKVAVSLLALVLFIEMSAEMYKAGVADNIEAYILFAAAEIIWLSLDRTWVGFTLASIGGLVCPLAEIPIMKFFHLWYYPQANIEILGQGLVTWTITCYFVYTPFLINLARWLRSAIAAADKSA</sequence>
<keyword evidence="1" id="KW-0472">Membrane</keyword>
<dbReference type="EMBL" id="CM004391">
    <property type="protein sequence ID" value="OAY48880.1"/>
    <property type="molecule type" value="Genomic_DNA"/>
</dbReference>
<feature type="transmembrane region" description="Helical" evidence="1">
    <location>
        <begin position="93"/>
        <end position="113"/>
    </location>
</feature>
<reference evidence="3" key="1">
    <citation type="journal article" date="2016" name="Nat. Biotechnol.">
        <title>Sequencing wild and cultivated cassava and related species reveals extensive interspecific hybridization and genetic diversity.</title>
        <authorList>
            <person name="Bredeson J.V."/>
            <person name="Lyons J.B."/>
            <person name="Prochnik S.E."/>
            <person name="Wu G.A."/>
            <person name="Ha C.M."/>
            <person name="Edsinger-Gonzales E."/>
            <person name="Grimwood J."/>
            <person name="Schmutz J."/>
            <person name="Rabbi I.Y."/>
            <person name="Egesi C."/>
            <person name="Nauluvula P."/>
            <person name="Lebot V."/>
            <person name="Ndunguru J."/>
            <person name="Mkamilo G."/>
            <person name="Bart R.S."/>
            <person name="Setter T.L."/>
            <person name="Gleadow R.M."/>
            <person name="Kulakow P."/>
            <person name="Ferguson M.E."/>
            <person name="Rounsley S."/>
            <person name="Rokhsar D.S."/>
        </authorList>
    </citation>
    <scope>NUCLEOTIDE SEQUENCE [LARGE SCALE GENOMIC DNA]</scope>
    <source>
        <strain evidence="3">cv. AM560-2</strain>
    </source>
</reference>
<proteinExistence type="predicted"/>
<evidence type="ECO:0000313" key="3">
    <source>
        <dbReference type="Proteomes" id="UP000091857"/>
    </source>
</evidence>
<dbReference type="STRING" id="3983.A0A2C9VTQ8"/>
<dbReference type="Proteomes" id="UP000091857">
    <property type="component" value="Chromosome 5"/>
</dbReference>
<feature type="transmembrane region" description="Helical" evidence="1">
    <location>
        <begin position="211"/>
        <end position="232"/>
    </location>
</feature>
<organism evidence="2 3">
    <name type="scientific">Manihot esculenta</name>
    <name type="common">Cassava</name>
    <name type="synonym">Jatropha manihot</name>
    <dbReference type="NCBI Taxonomy" id="3983"/>
    <lineage>
        <taxon>Eukaryota</taxon>
        <taxon>Viridiplantae</taxon>
        <taxon>Streptophyta</taxon>
        <taxon>Embryophyta</taxon>
        <taxon>Tracheophyta</taxon>
        <taxon>Spermatophyta</taxon>
        <taxon>Magnoliopsida</taxon>
        <taxon>eudicotyledons</taxon>
        <taxon>Gunneridae</taxon>
        <taxon>Pentapetalae</taxon>
        <taxon>rosids</taxon>
        <taxon>fabids</taxon>
        <taxon>Malpighiales</taxon>
        <taxon>Euphorbiaceae</taxon>
        <taxon>Crotonoideae</taxon>
        <taxon>Manihoteae</taxon>
        <taxon>Manihot</taxon>
    </lineage>
</organism>
<dbReference type="AlphaFoldDB" id="A0A2C9VTQ8"/>
<dbReference type="PANTHER" id="PTHR36774">
    <property type="entry name" value="INSULIN-INDUCED PROTEIN"/>
    <property type="match status" value="1"/>
</dbReference>
<keyword evidence="1" id="KW-0812">Transmembrane</keyword>
<dbReference type="OMA" id="EGLITWT"/>
<gene>
    <name evidence="2" type="ORF">MANES_05G012500v8</name>
</gene>
<comment type="caution">
    <text evidence="2">The sequence shown here is derived from an EMBL/GenBank/DDBJ whole genome shotgun (WGS) entry which is preliminary data.</text>
</comment>
<evidence type="ECO:0000313" key="2">
    <source>
        <dbReference type="EMBL" id="OAY48880.1"/>
    </source>
</evidence>
<accession>A0A2C9VTQ8</accession>
<keyword evidence="1" id="KW-1133">Transmembrane helix</keyword>
<keyword evidence="3" id="KW-1185">Reference proteome</keyword>
<protein>
    <submittedName>
        <fullName evidence="2">Uncharacterized protein</fullName>
    </submittedName>
</protein>
<dbReference type="Gramene" id="Manes.05G012500.1.v8.1">
    <property type="protein sequence ID" value="Manes.05G012500.1.v8.1.CDS"/>
    <property type="gene ID" value="Manes.05G012500.v8.1"/>
</dbReference>
<evidence type="ECO:0000256" key="1">
    <source>
        <dbReference type="SAM" id="Phobius"/>
    </source>
</evidence>
<feature type="transmembrane region" description="Helical" evidence="1">
    <location>
        <begin position="49"/>
        <end position="67"/>
    </location>
</feature>
<name>A0A2C9VTQ8_MANES</name>
<dbReference type="PANTHER" id="PTHR36774:SF1">
    <property type="entry name" value="INSULIN-INDUCED PROTEIN"/>
    <property type="match status" value="1"/>
</dbReference>